<reference evidence="6 7" key="1">
    <citation type="journal article" date="2023" name="BMC Biol.">
        <title>The compact genome of the sponge Oopsacas minuta (Hexactinellida) is lacking key metazoan core genes.</title>
        <authorList>
            <person name="Santini S."/>
            <person name="Schenkelaars Q."/>
            <person name="Jourda C."/>
            <person name="Duchesne M."/>
            <person name="Belahbib H."/>
            <person name="Rocher C."/>
            <person name="Selva M."/>
            <person name="Riesgo A."/>
            <person name="Vervoort M."/>
            <person name="Leys S.P."/>
            <person name="Kodjabachian L."/>
            <person name="Le Bivic A."/>
            <person name="Borchiellini C."/>
            <person name="Claverie J.M."/>
            <person name="Renard E."/>
        </authorList>
    </citation>
    <scope>NUCLEOTIDE SEQUENCE [LARGE SCALE GENOMIC DNA]</scope>
    <source>
        <strain evidence="6">SPO-2</strain>
    </source>
</reference>
<dbReference type="AlphaFoldDB" id="A0AAV7JU47"/>
<keyword evidence="7" id="KW-1185">Reference proteome</keyword>
<dbReference type="InterPro" id="IPR016020">
    <property type="entry name" value="Transl_init_fac_sub12_N_euk"/>
</dbReference>
<dbReference type="InterPro" id="IPR033464">
    <property type="entry name" value="CSN8_PSD8_EIF3K"/>
</dbReference>
<dbReference type="GO" id="GO:0043022">
    <property type="term" value="F:ribosome binding"/>
    <property type="evidence" value="ECO:0007669"/>
    <property type="project" value="InterPro"/>
</dbReference>
<dbReference type="PANTHER" id="PTHR13022:SF0">
    <property type="entry name" value="EUKARYOTIC TRANSLATION INITIATION FACTOR 3 SUBUNIT K"/>
    <property type="match status" value="1"/>
</dbReference>
<keyword evidence="3 4" id="KW-0648">Protein biosynthesis</keyword>
<evidence type="ECO:0000259" key="5">
    <source>
        <dbReference type="PROSITE" id="PS50250"/>
    </source>
</evidence>
<evidence type="ECO:0000313" key="7">
    <source>
        <dbReference type="Proteomes" id="UP001165289"/>
    </source>
</evidence>
<dbReference type="GO" id="GO:0001732">
    <property type="term" value="P:formation of cytoplasmic translation initiation complex"/>
    <property type="evidence" value="ECO:0007669"/>
    <property type="project" value="UniProtKB-UniRule"/>
</dbReference>
<comment type="caution">
    <text evidence="6">The sequence shown here is derived from an EMBL/GenBank/DDBJ whole genome shotgun (WGS) entry which is preliminary data.</text>
</comment>
<dbReference type="GO" id="GO:0005852">
    <property type="term" value="C:eukaryotic translation initiation factor 3 complex"/>
    <property type="evidence" value="ECO:0007669"/>
    <property type="project" value="UniProtKB-UniRule"/>
</dbReference>
<dbReference type="InterPro" id="IPR016024">
    <property type="entry name" value="ARM-type_fold"/>
</dbReference>
<gene>
    <name evidence="6" type="ORF">LOD99_7218</name>
</gene>
<dbReference type="SUPFAM" id="SSF46785">
    <property type="entry name" value="Winged helix' DNA-binding domain"/>
    <property type="match status" value="1"/>
</dbReference>
<evidence type="ECO:0000313" key="6">
    <source>
        <dbReference type="EMBL" id="KAI6652201.1"/>
    </source>
</evidence>
<dbReference type="HAMAP" id="MF_03010">
    <property type="entry name" value="eIF3k"/>
    <property type="match status" value="1"/>
</dbReference>
<feature type="domain" description="PCI" evidence="5">
    <location>
        <begin position="36"/>
        <end position="198"/>
    </location>
</feature>
<comment type="subunit">
    <text evidence="4">Component of the eukaryotic translation initiation factor 3 (eIF-3) complex.</text>
</comment>
<keyword evidence="2 4" id="KW-0396">Initiation factor</keyword>
<dbReference type="GO" id="GO:0006446">
    <property type="term" value="P:regulation of translational initiation"/>
    <property type="evidence" value="ECO:0007669"/>
    <property type="project" value="InterPro"/>
</dbReference>
<evidence type="ECO:0000256" key="1">
    <source>
        <dbReference type="ARBA" id="ARBA00022490"/>
    </source>
</evidence>
<dbReference type="Proteomes" id="UP001165289">
    <property type="component" value="Unassembled WGS sequence"/>
</dbReference>
<comment type="similarity">
    <text evidence="4">Belongs to the eIF-3 subunit K family.</text>
</comment>
<dbReference type="Gene3D" id="1.25.40.250">
    <property type="entry name" value="ARM repeat, domain 1"/>
    <property type="match status" value="1"/>
</dbReference>
<dbReference type="GO" id="GO:0003723">
    <property type="term" value="F:RNA binding"/>
    <property type="evidence" value="ECO:0007669"/>
    <property type="project" value="UniProtKB-UniRule"/>
</dbReference>
<comment type="function">
    <text evidence="4">Component of the eukaryotic translation initiation factor 3 (eIF-3) complex, which is involved in protein synthesis of a specialized repertoire of mRNAs and, together with other initiation factors, stimulates binding of mRNA and methionyl-tRNAi to the 40S ribosome. The eIF-3 complex specifically targets and initiates translation of a subset of mRNAs involved in cell proliferation.</text>
</comment>
<proteinExistence type="inferred from homology"/>
<dbReference type="Gene3D" id="1.10.10.10">
    <property type="entry name" value="Winged helix-like DNA-binding domain superfamily/Winged helix DNA-binding domain"/>
    <property type="match status" value="1"/>
</dbReference>
<dbReference type="EMBL" id="JAKMXF010000299">
    <property type="protein sequence ID" value="KAI6652201.1"/>
    <property type="molecule type" value="Genomic_DNA"/>
</dbReference>
<sequence length="217" mass="24998">MEEIKDILSNSKEKSNPGKSEVLQQFVLTQSKENTYCKEANIILLKMYTLFPECHHNLTVCLILLKALAALPETDFVLCKSLIPHNKHNDSGIARIFKMHQFLERCQFNEFWLYLKENEDIIKGVTGFKESILTYIKGVIKLTYKSLHRDMLSKLLYTKGKELDQLIAKEGWKLKENGTVEVRSSADFAAIASKQYSSFKEFSVQSISNSLYLDMNQ</sequence>
<dbReference type="InterPro" id="IPR000717">
    <property type="entry name" value="PCI_dom"/>
</dbReference>
<name>A0AAV7JU47_9METZ</name>
<organism evidence="6 7">
    <name type="scientific">Oopsacas minuta</name>
    <dbReference type="NCBI Taxonomy" id="111878"/>
    <lineage>
        <taxon>Eukaryota</taxon>
        <taxon>Metazoa</taxon>
        <taxon>Porifera</taxon>
        <taxon>Hexactinellida</taxon>
        <taxon>Hexasterophora</taxon>
        <taxon>Lyssacinosida</taxon>
        <taxon>Leucopsacidae</taxon>
        <taxon>Oopsacas</taxon>
    </lineage>
</organism>
<dbReference type="Pfam" id="PF10075">
    <property type="entry name" value="CSN8_PSD8_EIF3K"/>
    <property type="match status" value="1"/>
</dbReference>
<dbReference type="PROSITE" id="PS50250">
    <property type="entry name" value="PCI"/>
    <property type="match status" value="1"/>
</dbReference>
<dbReference type="GO" id="GO:0016282">
    <property type="term" value="C:eukaryotic 43S preinitiation complex"/>
    <property type="evidence" value="ECO:0007669"/>
    <property type="project" value="UniProtKB-UniRule"/>
</dbReference>
<comment type="subcellular location">
    <subcellularLocation>
        <location evidence="4">Cytoplasm</location>
    </subcellularLocation>
</comment>
<dbReference type="GO" id="GO:0033290">
    <property type="term" value="C:eukaryotic 48S preinitiation complex"/>
    <property type="evidence" value="ECO:0007669"/>
    <property type="project" value="UniProtKB-UniRule"/>
</dbReference>
<dbReference type="InterPro" id="IPR036390">
    <property type="entry name" value="WH_DNA-bd_sf"/>
</dbReference>
<dbReference type="SUPFAM" id="SSF48371">
    <property type="entry name" value="ARM repeat"/>
    <property type="match status" value="1"/>
</dbReference>
<dbReference type="InterPro" id="IPR009374">
    <property type="entry name" value="eIF3k"/>
</dbReference>
<dbReference type="GO" id="GO:0003743">
    <property type="term" value="F:translation initiation factor activity"/>
    <property type="evidence" value="ECO:0007669"/>
    <property type="project" value="UniProtKB-UniRule"/>
</dbReference>
<protein>
    <recommendedName>
        <fullName evidence="4">Eukaryotic translation initiation factor 3 subunit K</fullName>
        <shortName evidence="4">eIF3k</shortName>
    </recommendedName>
    <alternativeName>
        <fullName evidence="4">eIF-3 p25</fullName>
    </alternativeName>
</protein>
<evidence type="ECO:0000256" key="3">
    <source>
        <dbReference type="ARBA" id="ARBA00022917"/>
    </source>
</evidence>
<dbReference type="PANTHER" id="PTHR13022">
    <property type="entry name" value="EUKARYOTIC TRANSLATION INITIATION FACTOR 3 SUBUNIT 11"/>
    <property type="match status" value="1"/>
</dbReference>
<evidence type="ECO:0000256" key="2">
    <source>
        <dbReference type="ARBA" id="ARBA00022540"/>
    </source>
</evidence>
<accession>A0AAV7JU47</accession>
<keyword evidence="1 4" id="KW-0963">Cytoplasm</keyword>
<evidence type="ECO:0000256" key="4">
    <source>
        <dbReference type="HAMAP-Rule" id="MF_03010"/>
    </source>
</evidence>
<dbReference type="InterPro" id="IPR036388">
    <property type="entry name" value="WH-like_DNA-bd_sf"/>
</dbReference>